<evidence type="ECO:0000256" key="6">
    <source>
        <dbReference type="ARBA" id="ARBA00038503"/>
    </source>
</evidence>
<comment type="subcellular location">
    <subcellularLocation>
        <location evidence="1">Nucleus</location>
        <location evidence="1">Nucleolus</location>
    </subcellularLocation>
</comment>
<feature type="compositionally biased region" description="Basic residues" evidence="7">
    <location>
        <begin position="160"/>
        <end position="172"/>
    </location>
</feature>
<organism evidence="8 9">
    <name type="scientific">Vanilla planifolia</name>
    <name type="common">Vanilla</name>
    <dbReference type="NCBI Taxonomy" id="51239"/>
    <lineage>
        <taxon>Eukaryota</taxon>
        <taxon>Viridiplantae</taxon>
        <taxon>Streptophyta</taxon>
        <taxon>Embryophyta</taxon>
        <taxon>Tracheophyta</taxon>
        <taxon>Spermatophyta</taxon>
        <taxon>Magnoliopsida</taxon>
        <taxon>Liliopsida</taxon>
        <taxon>Asparagales</taxon>
        <taxon>Orchidaceae</taxon>
        <taxon>Vanilloideae</taxon>
        <taxon>Vanilleae</taxon>
        <taxon>Vanilla</taxon>
    </lineage>
</organism>
<comment type="similarity">
    <text evidence="6">Belongs to the UTP23/FCF1 family. UTP23 subfamily.</text>
</comment>
<evidence type="ECO:0000256" key="4">
    <source>
        <dbReference type="ARBA" id="ARBA00023242"/>
    </source>
</evidence>
<evidence type="ECO:0000313" key="9">
    <source>
        <dbReference type="Proteomes" id="UP000636800"/>
    </source>
</evidence>
<evidence type="ECO:0008006" key="10">
    <source>
        <dbReference type="Google" id="ProtNLM"/>
    </source>
</evidence>
<accession>A0A835RTG9</accession>
<dbReference type="InterPro" id="IPR029060">
    <property type="entry name" value="PIN-like_dom_sf"/>
</dbReference>
<dbReference type="InterPro" id="IPR006984">
    <property type="entry name" value="Fcf1/UTP23"/>
</dbReference>
<evidence type="ECO:0000313" key="8">
    <source>
        <dbReference type="EMBL" id="KAG0497779.1"/>
    </source>
</evidence>
<evidence type="ECO:0000256" key="1">
    <source>
        <dbReference type="ARBA" id="ARBA00004604"/>
    </source>
</evidence>
<feature type="compositionally biased region" description="Polar residues" evidence="7">
    <location>
        <begin position="145"/>
        <end position="155"/>
    </location>
</feature>
<dbReference type="GO" id="GO:0006364">
    <property type="term" value="P:rRNA processing"/>
    <property type="evidence" value="ECO:0007669"/>
    <property type="project" value="UniProtKB-KW"/>
</dbReference>
<evidence type="ECO:0000256" key="2">
    <source>
        <dbReference type="ARBA" id="ARBA00022517"/>
    </source>
</evidence>
<sequence length="178" mass="20527">MRVKRQKRHRKVVRFYSACFGFREPYKVLCDGTFIHHLLVHGLTPADDSLSHLLGARVLLFTTRCIVSELKSLGESHIEAVEAANQLLMARCDHEKRVSAETCLHSIIGESNSEHFFLATEDCEIRKKFQEAPNPLSCKRKKQNENTTVINNQDTEAGGVRKKKRSRRRKRDHKETTQ</sequence>
<dbReference type="EMBL" id="JADCNL010000001">
    <property type="protein sequence ID" value="KAG0497779.1"/>
    <property type="molecule type" value="Genomic_DNA"/>
</dbReference>
<comment type="function">
    <text evidence="5">Involved in rRNA-processing and ribosome biogenesis.</text>
</comment>
<dbReference type="SUPFAM" id="SSF88723">
    <property type="entry name" value="PIN domain-like"/>
    <property type="match status" value="1"/>
</dbReference>
<keyword evidence="3" id="KW-0698">rRNA processing</keyword>
<dbReference type="GO" id="GO:0032040">
    <property type="term" value="C:small-subunit processome"/>
    <property type="evidence" value="ECO:0007669"/>
    <property type="project" value="InterPro"/>
</dbReference>
<name>A0A835RTG9_VANPL</name>
<dbReference type="Gene3D" id="3.40.50.1010">
    <property type="entry name" value="5'-nuclease"/>
    <property type="match status" value="1"/>
</dbReference>
<comment type="caution">
    <text evidence="8">The sequence shown here is derived from an EMBL/GenBank/DDBJ whole genome shotgun (WGS) entry which is preliminary data.</text>
</comment>
<gene>
    <name evidence="8" type="ORF">HPP92_002470</name>
</gene>
<evidence type="ECO:0000256" key="5">
    <source>
        <dbReference type="ARBA" id="ARBA00037300"/>
    </source>
</evidence>
<dbReference type="AlphaFoldDB" id="A0A835RTG9"/>
<proteinExistence type="inferred from homology"/>
<reference evidence="8 9" key="1">
    <citation type="journal article" date="2020" name="Nat. Food">
        <title>A phased Vanilla planifolia genome enables genetic improvement of flavour and production.</title>
        <authorList>
            <person name="Hasing T."/>
            <person name="Tang H."/>
            <person name="Brym M."/>
            <person name="Khazi F."/>
            <person name="Huang T."/>
            <person name="Chambers A.H."/>
        </authorList>
    </citation>
    <scope>NUCLEOTIDE SEQUENCE [LARGE SCALE GENOMIC DNA]</scope>
    <source>
        <tissue evidence="8">Leaf</tissue>
    </source>
</reference>
<keyword evidence="4" id="KW-0539">Nucleus</keyword>
<keyword evidence="9" id="KW-1185">Reference proteome</keyword>
<dbReference type="PANTHER" id="PTHR12416">
    <property type="entry name" value="RRNA-PROCESSING PROTEIN UTP23 HOMOLOG"/>
    <property type="match status" value="1"/>
</dbReference>
<dbReference type="FunFam" id="3.40.50.1010:FF:000006">
    <property type="entry name" value="rRNA-processing protein UTP23 homolog"/>
    <property type="match status" value="1"/>
</dbReference>
<dbReference type="CDD" id="cd08553">
    <property type="entry name" value="PIN_Fcf1-like"/>
    <property type="match status" value="1"/>
</dbReference>
<dbReference type="Pfam" id="PF04900">
    <property type="entry name" value="Fcf1"/>
    <property type="match status" value="1"/>
</dbReference>
<evidence type="ECO:0000256" key="3">
    <source>
        <dbReference type="ARBA" id="ARBA00022552"/>
    </source>
</evidence>
<dbReference type="Proteomes" id="UP000636800">
    <property type="component" value="Chromosome 1"/>
</dbReference>
<keyword evidence="2" id="KW-0690">Ribosome biogenesis</keyword>
<protein>
    <recommendedName>
        <fullName evidence="10">rRNA-processing protein UTP23-like protein</fullName>
    </recommendedName>
</protein>
<feature type="region of interest" description="Disordered" evidence="7">
    <location>
        <begin position="137"/>
        <end position="178"/>
    </location>
</feature>
<evidence type="ECO:0000256" key="7">
    <source>
        <dbReference type="SAM" id="MobiDB-lite"/>
    </source>
</evidence>